<comment type="caution">
    <text evidence="2">The sequence shown here is derived from an EMBL/GenBank/DDBJ whole genome shotgun (WGS) entry which is preliminary data.</text>
</comment>
<dbReference type="NCBIfam" id="TIGR02914">
    <property type="entry name" value="EpsI_fam"/>
    <property type="match status" value="1"/>
</dbReference>
<reference evidence="2 3" key="1">
    <citation type="submission" date="2019-01" db="EMBL/GenBank/DDBJ databases">
        <authorList>
            <person name="Chen W.-M."/>
        </authorList>
    </citation>
    <scope>NUCLEOTIDE SEQUENCE [LARGE SCALE GENOMIC DNA]</scope>
    <source>
        <strain evidence="2 3">CCP-7</strain>
    </source>
</reference>
<evidence type="ECO:0000313" key="2">
    <source>
        <dbReference type="EMBL" id="RVT95204.1"/>
    </source>
</evidence>
<dbReference type="NCBIfam" id="NF045608">
    <property type="entry name" value="EpsI_type_V"/>
    <property type="match status" value="1"/>
</dbReference>
<dbReference type="InterPro" id="IPR054654">
    <property type="entry name" value="EpsI_type_V_pred"/>
</dbReference>
<gene>
    <name evidence="2" type="primary">epsI</name>
    <name evidence="2" type="ORF">EOD43_13925</name>
</gene>
<feature type="domain" description="Methanolan biosynthesis EpsI" evidence="1">
    <location>
        <begin position="16"/>
        <end position="220"/>
    </location>
</feature>
<name>A0A437MC35_9SPHN</name>
<organism evidence="2 3">
    <name type="scientific">Sphingomonas crocodyli</name>
    <dbReference type="NCBI Taxonomy" id="1979270"/>
    <lineage>
        <taxon>Bacteria</taxon>
        <taxon>Pseudomonadati</taxon>
        <taxon>Pseudomonadota</taxon>
        <taxon>Alphaproteobacteria</taxon>
        <taxon>Sphingomonadales</taxon>
        <taxon>Sphingomonadaceae</taxon>
        <taxon>Sphingomonas</taxon>
    </lineage>
</organism>
<dbReference type="EMBL" id="SACN01000001">
    <property type="protein sequence ID" value="RVT95204.1"/>
    <property type="molecule type" value="Genomic_DNA"/>
</dbReference>
<accession>A0A437MC35</accession>
<dbReference type="Pfam" id="PF11984">
    <property type="entry name" value="DUF3485"/>
    <property type="match status" value="1"/>
</dbReference>
<dbReference type="AlphaFoldDB" id="A0A437MC35"/>
<proteinExistence type="predicted"/>
<dbReference type="InterPro" id="IPR014263">
    <property type="entry name" value="Methanolan_biosynth_EpsI"/>
</dbReference>
<evidence type="ECO:0000259" key="1">
    <source>
        <dbReference type="Pfam" id="PF11984"/>
    </source>
</evidence>
<dbReference type="Proteomes" id="UP000282971">
    <property type="component" value="Unassembled WGS sequence"/>
</dbReference>
<dbReference type="OrthoDB" id="8208147at2"/>
<evidence type="ECO:0000313" key="3">
    <source>
        <dbReference type="Proteomes" id="UP000282971"/>
    </source>
</evidence>
<sequence>MSDAPSPLISRRAMIVGGVCAAASVIANSRRPDEPLRMAPANADLKKLIPTKIGDWTFESVGGLVLPPEDQLKAGVYSKLLTRYYGAPNSEPIMLLIAYSGQQDGMLQVHRPEVCYPAAGYQLDENYIKPIDMGGGLTVPTHFIAARSNTRHEQMIYWTRIGNAFPERWYQQHLAVAEENLKGRVPDGVLVRISTAAPTDERAMMLLEKFVNELQTQLSPVARRILFGDAGVKKA</sequence>
<protein>
    <submittedName>
        <fullName evidence="2">EpsI family protein</fullName>
    </submittedName>
</protein>
<keyword evidence="3" id="KW-1185">Reference proteome</keyword>